<dbReference type="Proteomes" id="UP000319424">
    <property type="component" value="Unassembled WGS sequence"/>
</dbReference>
<dbReference type="AlphaFoldDB" id="A0A552UV36"/>
<evidence type="ECO:0000313" key="1">
    <source>
        <dbReference type="EMBL" id="TRW22098.1"/>
    </source>
</evidence>
<sequence>MYIKFDEFELLELFGNEPVSIGDLEAGELIYSLSDDKGFKIVMFMNVYENVCEISIDYQELNVFTCRIEKVVSINKVNDEMIINNEEKNVLKVKFKNQIGVELL</sequence>
<dbReference type="OrthoDB" id="2339832at2"/>
<evidence type="ECO:0000313" key="2">
    <source>
        <dbReference type="Proteomes" id="UP000319424"/>
    </source>
</evidence>
<dbReference type="EMBL" id="VJXW01000036">
    <property type="protein sequence ID" value="TRW22098.1"/>
    <property type="molecule type" value="Genomic_DNA"/>
</dbReference>
<comment type="caution">
    <text evidence="1">The sequence shown here is derived from an EMBL/GenBank/DDBJ whole genome shotgun (WGS) entry which is preliminary data.</text>
</comment>
<dbReference type="RefSeq" id="WP_144398952.1">
    <property type="nucleotide sequence ID" value="NZ_VJXW01000036.1"/>
</dbReference>
<protein>
    <submittedName>
        <fullName evidence="1">Uncharacterized protein</fullName>
    </submittedName>
</protein>
<reference evidence="1 2" key="1">
    <citation type="submission" date="2019-07" db="EMBL/GenBank/DDBJ databases">
        <title>Criibacterium bergeronii gen. nov., sp. nov. isolated from human clinical samples.</title>
        <authorList>
            <person name="Maheux A.F."/>
            <person name="Boudreau D.K."/>
            <person name="Berube E."/>
            <person name="Brodeur S."/>
            <person name="Bernard K.A."/>
            <person name="Abed J.Y."/>
            <person name="Ducrey E."/>
            <person name="Guay E.F."/>
            <person name="Raymond F."/>
            <person name="Corbeil J."/>
            <person name="Domingo M.-C."/>
            <person name="Roy P.H."/>
            <person name="Boissinot M."/>
            <person name="Tocheva E.I."/>
            <person name="Omar R.F."/>
        </authorList>
    </citation>
    <scope>NUCLEOTIDE SEQUENCE [LARGE SCALE GENOMIC DNA]</scope>
    <source>
        <strain evidence="1 2">CCRI-24246</strain>
    </source>
</reference>
<proteinExistence type="predicted"/>
<accession>A0A552UV36</accession>
<organism evidence="1 2">
    <name type="scientific">Criibacterium bergeronii</name>
    <dbReference type="NCBI Taxonomy" id="1871336"/>
    <lineage>
        <taxon>Bacteria</taxon>
        <taxon>Bacillati</taxon>
        <taxon>Bacillota</taxon>
        <taxon>Clostridia</taxon>
        <taxon>Peptostreptococcales</taxon>
        <taxon>Filifactoraceae</taxon>
        <taxon>Criibacterium</taxon>
    </lineage>
</organism>
<gene>
    <name evidence="1" type="ORF">FL857_11810</name>
</gene>
<name>A0A552UV36_9FIRM</name>